<protein>
    <submittedName>
        <fullName evidence="1">Uncharacterized protein</fullName>
    </submittedName>
</protein>
<evidence type="ECO:0000313" key="2">
    <source>
        <dbReference type="Proteomes" id="UP000586095"/>
    </source>
</evidence>
<gene>
    <name evidence="1" type="ORF">BJ960_000167</name>
</gene>
<accession>A0A852RAF2</accession>
<name>A0A852RAF2_9MICO</name>
<sequence>MTRTGQASVAARIDGVGWTVPWQPGSDFEVTG</sequence>
<comment type="caution">
    <text evidence="1">The sequence shown here is derived from an EMBL/GenBank/DDBJ whole genome shotgun (WGS) entry which is preliminary data.</text>
</comment>
<evidence type="ECO:0000313" key="1">
    <source>
        <dbReference type="EMBL" id="NYD25364.1"/>
    </source>
</evidence>
<dbReference type="Proteomes" id="UP000586095">
    <property type="component" value="Unassembled WGS sequence"/>
</dbReference>
<proteinExistence type="predicted"/>
<organism evidence="1 2">
    <name type="scientific">Leucobacter aridicollis</name>
    <dbReference type="NCBI Taxonomy" id="283878"/>
    <lineage>
        <taxon>Bacteria</taxon>
        <taxon>Bacillati</taxon>
        <taxon>Actinomycetota</taxon>
        <taxon>Actinomycetes</taxon>
        <taxon>Micrococcales</taxon>
        <taxon>Microbacteriaceae</taxon>
        <taxon>Leucobacter</taxon>
    </lineage>
</organism>
<dbReference type="AlphaFoldDB" id="A0A852RAF2"/>
<keyword evidence="2" id="KW-1185">Reference proteome</keyword>
<reference evidence="1 2" key="1">
    <citation type="submission" date="2020-07" db="EMBL/GenBank/DDBJ databases">
        <title>Sequencing the genomes of 1000 actinobacteria strains.</title>
        <authorList>
            <person name="Klenk H.-P."/>
        </authorList>
    </citation>
    <scope>NUCLEOTIDE SEQUENCE [LARGE SCALE GENOMIC DNA]</scope>
    <source>
        <strain evidence="1 2">DSM 17380</strain>
    </source>
</reference>
<dbReference type="EMBL" id="JACCBD010000001">
    <property type="protein sequence ID" value="NYD25364.1"/>
    <property type="molecule type" value="Genomic_DNA"/>
</dbReference>